<comment type="caution">
    <text evidence="2">The sequence shown here is derived from an EMBL/GenBank/DDBJ whole genome shotgun (WGS) entry which is preliminary data.</text>
</comment>
<keyword evidence="3" id="KW-1185">Reference proteome</keyword>
<dbReference type="Proteomes" id="UP001066276">
    <property type="component" value="Chromosome 11"/>
</dbReference>
<dbReference type="EMBL" id="JANPWB010000015">
    <property type="protein sequence ID" value="KAJ1087385.1"/>
    <property type="molecule type" value="Genomic_DNA"/>
</dbReference>
<evidence type="ECO:0000313" key="2">
    <source>
        <dbReference type="EMBL" id="KAJ1087385.1"/>
    </source>
</evidence>
<evidence type="ECO:0000256" key="1">
    <source>
        <dbReference type="SAM" id="MobiDB-lite"/>
    </source>
</evidence>
<dbReference type="AlphaFoldDB" id="A0AAV7LAA3"/>
<evidence type="ECO:0000313" key="3">
    <source>
        <dbReference type="Proteomes" id="UP001066276"/>
    </source>
</evidence>
<reference evidence="2" key="1">
    <citation type="journal article" date="2022" name="bioRxiv">
        <title>Sequencing and chromosome-scale assembly of the giantPleurodeles waltlgenome.</title>
        <authorList>
            <person name="Brown T."/>
            <person name="Elewa A."/>
            <person name="Iarovenko S."/>
            <person name="Subramanian E."/>
            <person name="Araus A.J."/>
            <person name="Petzold A."/>
            <person name="Susuki M."/>
            <person name="Suzuki K.-i.T."/>
            <person name="Hayashi T."/>
            <person name="Toyoda A."/>
            <person name="Oliveira C."/>
            <person name="Osipova E."/>
            <person name="Leigh N.D."/>
            <person name="Simon A."/>
            <person name="Yun M.H."/>
        </authorList>
    </citation>
    <scope>NUCLEOTIDE SEQUENCE</scope>
    <source>
        <strain evidence="2">20211129_DDA</strain>
        <tissue evidence="2">Liver</tissue>
    </source>
</reference>
<name>A0AAV7LAA3_PLEWA</name>
<feature type="region of interest" description="Disordered" evidence="1">
    <location>
        <begin position="1"/>
        <end position="50"/>
    </location>
</feature>
<protein>
    <submittedName>
        <fullName evidence="2">Uncharacterized protein</fullName>
    </submittedName>
</protein>
<gene>
    <name evidence="2" type="ORF">NDU88_000561</name>
</gene>
<feature type="compositionally biased region" description="Polar residues" evidence="1">
    <location>
        <begin position="1"/>
        <end position="13"/>
    </location>
</feature>
<proteinExistence type="predicted"/>
<organism evidence="2 3">
    <name type="scientific">Pleurodeles waltl</name>
    <name type="common">Iberian ribbed newt</name>
    <dbReference type="NCBI Taxonomy" id="8319"/>
    <lineage>
        <taxon>Eukaryota</taxon>
        <taxon>Metazoa</taxon>
        <taxon>Chordata</taxon>
        <taxon>Craniata</taxon>
        <taxon>Vertebrata</taxon>
        <taxon>Euteleostomi</taxon>
        <taxon>Amphibia</taxon>
        <taxon>Batrachia</taxon>
        <taxon>Caudata</taxon>
        <taxon>Salamandroidea</taxon>
        <taxon>Salamandridae</taxon>
        <taxon>Pleurodelinae</taxon>
        <taxon>Pleurodeles</taxon>
    </lineage>
</organism>
<sequence>MRGQRATNYSTPFGCNKGHSAKKDLQGRDPRRRSLSYSRSPGEGTSGQPQAWESGVLALRSPRFHHQLFRGSVSATLGLTAARPHAHRCLLQFRLSPFFTGRLVGSPCRSHSHRSGPPCPLYLHGANLPSGRRPSCTSPSMRGILVEDQLSSALRSAASQGSQPTTPVGRFAAWGFTRVPQGGHRPIAWRPKRRVLTRSG</sequence>
<accession>A0AAV7LAA3</accession>